<evidence type="ECO:0000313" key="1">
    <source>
        <dbReference type="EMBL" id="RED76936.1"/>
    </source>
</evidence>
<dbReference type="RefSeq" id="WP_116061401.1">
    <property type="nucleotide sequence ID" value="NZ_QRDZ01000010.1"/>
</dbReference>
<reference evidence="1 2" key="1">
    <citation type="submission" date="2018-07" db="EMBL/GenBank/DDBJ databases">
        <title>Genomic Encyclopedia of Type Strains, Phase III (KMG-III): the genomes of soil and plant-associated and newly described type strains.</title>
        <authorList>
            <person name="Whitman W."/>
        </authorList>
    </citation>
    <scope>NUCLEOTIDE SEQUENCE [LARGE SCALE GENOMIC DNA]</scope>
    <source>
        <strain evidence="1 2">CECT 7287</strain>
    </source>
</reference>
<sequence>MDDTLRASFGKVKITPEETVPLQGYDPELYVADPATDILDDLYARIAVLDDGRRRSVIVSLDAGLTNEQFVAVPDGFGRRLIYRGFANTLPAGTRRSWAEAAQTAESCVTVHATHTHSAPVHFGEKYTSRIYDKIDELSQALVPVKMSVGVGQCSLAVCRRPNLTANEEIPIDKTLQVVVFESLQGEPLASLVNCAVHPTVLWNKANRVSSEFVGLAMAELEAAHGGNFVSLFLQGFMGDVGPLGCGPIAGTEDTYPLVKEYAQRLYRDAAAAMQQRVEMNSVPLQTLQTNVSLPAAHEYHRTEMDVALLGVRIGDLALLAVSGEIFNGYVGPIRQSSPFQTTLLSCVANGYTGYLPTYEAFHDGLGGYEISTTPYSDQACGPFAAACNDLLKALAK</sequence>
<comment type="caution">
    <text evidence="1">The sequence shown here is derived from an EMBL/GenBank/DDBJ whole genome shotgun (WGS) entry which is preliminary data.</text>
</comment>
<protein>
    <recommendedName>
        <fullName evidence="3">Neutral/alkaline ceramidase-like enzyme</fullName>
    </recommendedName>
</protein>
<dbReference type="AlphaFoldDB" id="A0A3D9JU10"/>
<dbReference type="Proteomes" id="UP000256977">
    <property type="component" value="Unassembled WGS sequence"/>
</dbReference>
<dbReference type="OrthoDB" id="2537747at2"/>
<proteinExistence type="predicted"/>
<dbReference type="EMBL" id="QRDZ01000010">
    <property type="protein sequence ID" value="RED76936.1"/>
    <property type="molecule type" value="Genomic_DNA"/>
</dbReference>
<evidence type="ECO:0000313" key="2">
    <source>
        <dbReference type="Proteomes" id="UP000256977"/>
    </source>
</evidence>
<organism evidence="1 2">
    <name type="scientific">Cohnella phaseoli</name>
    <dbReference type="NCBI Taxonomy" id="456490"/>
    <lineage>
        <taxon>Bacteria</taxon>
        <taxon>Bacillati</taxon>
        <taxon>Bacillota</taxon>
        <taxon>Bacilli</taxon>
        <taxon>Bacillales</taxon>
        <taxon>Paenibacillaceae</taxon>
        <taxon>Cohnella</taxon>
    </lineage>
</organism>
<accession>A0A3D9JU10</accession>
<evidence type="ECO:0008006" key="3">
    <source>
        <dbReference type="Google" id="ProtNLM"/>
    </source>
</evidence>
<gene>
    <name evidence="1" type="ORF">DFP98_110159</name>
</gene>
<keyword evidence="2" id="KW-1185">Reference proteome</keyword>
<name>A0A3D9JU10_9BACL</name>